<keyword evidence="5" id="KW-0813">Transport</keyword>
<evidence type="ECO:0000256" key="2">
    <source>
        <dbReference type="ARBA" id="ARBA00022692"/>
    </source>
</evidence>
<gene>
    <name evidence="8" type="ORF">ILUMI_23868</name>
</gene>
<dbReference type="AlphaFoldDB" id="A0A8K0CD27"/>
<evidence type="ECO:0000256" key="5">
    <source>
        <dbReference type="RuleBase" id="RU363122"/>
    </source>
</evidence>
<dbReference type="GO" id="GO:0055038">
    <property type="term" value="C:recycling endosome membrane"/>
    <property type="evidence" value="ECO:0007669"/>
    <property type="project" value="TreeGrafter"/>
</dbReference>
<comment type="similarity">
    <text evidence="5">Belongs to the SCAMP family.</text>
</comment>
<evidence type="ECO:0000256" key="4">
    <source>
        <dbReference type="ARBA" id="ARBA00023136"/>
    </source>
</evidence>
<dbReference type="Pfam" id="PF04144">
    <property type="entry name" value="SCAMP"/>
    <property type="match status" value="1"/>
</dbReference>
<feature type="transmembrane region" description="Helical" evidence="5">
    <location>
        <begin position="261"/>
        <end position="288"/>
    </location>
</feature>
<dbReference type="EMBL" id="VTPC01090630">
    <property type="protein sequence ID" value="KAF2882303.1"/>
    <property type="molecule type" value="Genomic_DNA"/>
</dbReference>
<comment type="caution">
    <text evidence="8">The sequence shown here is derived from an EMBL/GenBank/DDBJ whole genome shotgun (WGS) entry which is preliminary data.</text>
</comment>
<keyword evidence="2 5" id="KW-0812">Transmembrane</keyword>
<dbReference type="GO" id="GO:0032588">
    <property type="term" value="C:trans-Golgi network membrane"/>
    <property type="evidence" value="ECO:0007669"/>
    <property type="project" value="TreeGrafter"/>
</dbReference>
<evidence type="ECO:0000256" key="1">
    <source>
        <dbReference type="ARBA" id="ARBA00004141"/>
    </source>
</evidence>
<feature type="transmembrane region" description="Helical" evidence="5">
    <location>
        <begin position="186"/>
        <end position="205"/>
    </location>
</feature>
<feature type="coiled-coil region" evidence="6">
    <location>
        <begin position="89"/>
        <end position="121"/>
    </location>
</feature>
<dbReference type="Proteomes" id="UP000801492">
    <property type="component" value="Unassembled WGS sequence"/>
</dbReference>
<dbReference type="OrthoDB" id="242866at2759"/>
<evidence type="ECO:0000256" key="3">
    <source>
        <dbReference type="ARBA" id="ARBA00022989"/>
    </source>
</evidence>
<dbReference type="PANTHER" id="PTHR10687:SF2">
    <property type="entry name" value="SECRETORY CARRIER-ASSOCIATED MEMBRANE PROTEIN"/>
    <property type="match status" value="1"/>
</dbReference>
<protein>
    <recommendedName>
        <fullName evidence="5">Secretory carrier-associated membrane protein</fullName>
        <shortName evidence="5">Secretory carrier membrane protein</shortName>
    </recommendedName>
</protein>
<evidence type="ECO:0000256" key="6">
    <source>
        <dbReference type="SAM" id="Coils"/>
    </source>
</evidence>
<sequence>MSGFDENPFGEPTIDNPFADPAVQQVARNTNAQIRVEDYNPFDNQQQNQRTMTYGQTNTQPAIMQPTQDPPPAYTRSGQQMQPQTKPVLNTAELQRRQEELERKEEELARREEEMRQSTYNVRRNNWPPLPEQCCFQPCFYQDIQVDIPLEFQKIVRHLYYLWIFHGIVMLLNVLGGIVIIDFTVIGLGILYMLLFTPFSYLCWFRPAYKAFRSDSSFNFMVFFFIFFFQFVVTVIQTIGIPNSGTIGVITALTKFKESDTAGGIIAAVVLLLIATGFGCAAAADLLLISKIHRMYRSTGASFAKAQAEFTTEFLRNQHVRSAASNVAAAAVQSQFNSNTTNNRY</sequence>
<keyword evidence="4 5" id="KW-0472">Membrane</keyword>
<keyword evidence="3 5" id="KW-1133">Transmembrane helix</keyword>
<evidence type="ECO:0000256" key="7">
    <source>
        <dbReference type="SAM" id="MobiDB-lite"/>
    </source>
</evidence>
<reference evidence="8" key="1">
    <citation type="submission" date="2019-08" db="EMBL/GenBank/DDBJ databases">
        <title>The genome of the North American firefly Photinus pyralis.</title>
        <authorList>
            <consortium name="Photinus pyralis genome working group"/>
            <person name="Fallon T.R."/>
            <person name="Sander Lower S.E."/>
            <person name="Weng J.-K."/>
        </authorList>
    </citation>
    <scope>NUCLEOTIDE SEQUENCE</scope>
    <source>
        <strain evidence="8">TRF0915ILg1</strain>
        <tissue evidence="8">Whole body</tissue>
    </source>
</reference>
<feature type="region of interest" description="Disordered" evidence="7">
    <location>
        <begin position="1"/>
        <end position="21"/>
    </location>
</feature>
<feature type="transmembrane region" description="Helical" evidence="5">
    <location>
        <begin position="217"/>
        <end position="241"/>
    </location>
</feature>
<dbReference type="PANTHER" id="PTHR10687">
    <property type="entry name" value="SECRETORY CARRIER-ASSOCIATED MEMBRANE PROTEIN SCAMP"/>
    <property type="match status" value="1"/>
</dbReference>
<dbReference type="InterPro" id="IPR007273">
    <property type="entry name" value="SCAMP"/>
</dbReference>
<accession>A0A8K0CD27</accession>
<feature type="compositionally biased region" description="Polar residues" evidence="7">
    <location>
        <begin position="76"/>
        <end position="85"/>
    </location>
</feature>
<keyword evidence="9" id="KW-1185">Reference proteome</keyword>
<feature type="transmembrane region" description="Helical" evidence="5">
    <location>
        <begin position="159"/>
        <end position="180"/>
    </location>
</feature>
<comment type="subcellular location">
    <subcellularLocation>
        <location evidence="1 5">Membrane</location>
        <topology evidence="1 5">Multi-pass membrane protein</topology>
    </subcellularLocation>
</comment>
<feature type="region of interest" description="Disordered" evidence="7">
    <location>
        <begin position="60"/>
        <end position="85"/>
    </location>
</feature>
<organism evidence="8 9">
    <name type="scientific">Ignelater luminosus</name>
    <name type="common">Cucubano</name>
    <name type="synonym">Pyrophorus luminosus</name>
    <dbReference type="NCBI Taxonomy" id="2038154"/>
    <lineage>
        <taxon>Eukaryota</taxon>
        <taxon>Metazoa</taxon>
        <taxon>Ecdysozoa</taxon>
        <taxon>Arthropoda</taxon>
        <taxon>Hexapoda</taxon>
        <taxon>Insecta</taxon>
        <taxon>Pterygota</taxon>
        <taxon>Neoptera</taxon>
        <taxon>Endopterygota</taxon>
        <taxon>Coleoptera</taxon>
        <taxon>Polyphaga</taxon>
        <taxon>Elateriformia</taxon>
        <taxon>Elateroidea</taxon>
        <taxon>Elateridae</taxon>
        <taxon>Agrypninae</taxon>
        <taxon>Pyrophorini</taxon>
        <taxon>Ignelater</taxon>
    </lineage>
</organism>
<evidence type="ECO:0000313" key="9">
    <source>
        <dbReference type="Proteomes" id="UP000801492"/>
    </source>
</evidence>
<evidence type="ECO:0000313" key="8">
    <source>
        <dbReference type="EMBL" id="KAF2882303.1"/>
    </source>
</evidence>
<proteinExistence type="inferred from homology"/>
<keyword evidence="6" id="KW-0175">Coiled coil</keyword>
<name>A0A8K0CD27_IGNLU</name>
<dbReference type="GO" id="GO:0015031">
    <property type="term" value="P:protein transport"/>
    <property type="evidence" value="ECO:0007669"/>
    <property type="project" value="InterPro"/>
</dbReference>